<keyword evidence="1" id="KW-0175">Coiled coil</keyword>
<name>A0A371IEF6_MUCPR</name>
<gene>
    <name evidence="2" type="ORF">CR513_01660</name>
</gene>
<comment type="caution">
    <text evidence="2">The sequence shown here is derived from an EMBL/GenBank/DDBJ whole genome shotgun (WGS) entry which is preliminary data.</text>
</comment>
<evidence type="ECO:0000313" key="3">
    <source>
        <dbReference type="Proteomes" id="UP000257109"/>
    </source>
</evidence>
<dbReference type="AlphaFoldDB" id="A0A371IEF6"/>
<organism evidence="2 3">
    <name type="scientific">Mucuna pruriens</name>
    <name type="common">Velvet bean</name>
    <name type="synonym">Dolichos pruriens</name>
    <dbReference type="NCBI Taxonomy" id="157652"/>
    <lineage>
        <taxon>Eukaryota</taxon>
        <taxon>Viridiplantae</taxon>
        <taxon>Streptophyta</taxon>
        <taxon>Embryophyta</taxon>
        <taxon>Tracheophyta</taxon>
        <taxon>Spermatophyta</taxon>
        <taxon>Magnoliopsida</taxon>
        <taxon>eudicotyledons</taxon>
        <taxon>Gunneridae</taxon>
        <taxon>Pentapetalae</taxon>
        <taxon>rosids</taxon>
        <taxon>fabids</taxon>
        <taxon>Fabales</taxon>
        <taxon>Fabaceae</taxon>
        <taxon>Papilionoideae</taxon>
        <taxon>50 kb inversion clade</taxon>
        <taxon>NPAAA clade</taxon>
        <taxon>indigoferoid/millettioid clade</taxon>
        <taxon>Phaseoleae</taxon>
        <taxon>Mucuna</taxon>
    </lineage>
</organism>
<dbReference type="Proteomes" id="UP000257109">
    <property type="component" value="Unassembled WGS sequence"/>
</dbReference>
<dbReference type="OrthoDB" id="1001934at2759"/>
<evidence type="ECO:0000256" key="1">
    <source>
        <dbReference type="SAM" id="Coils"/>
    </source>
</evidence>
<protein>
    <submittedName>
        <fullName evidence="2">Uncharacterized protein</fullName>
    </submittedName>
</protein>
<feature type="coiled-coil region" evidence="1">
    <location>
        <begin position="3"/>
        <end position="30"/>
    </location>
</feature>
<sequence length="153" mass="17488">MEDKDIQVQINEYQKLLEELKVENTYLLDEFMLKLLIEKLSQTWGLTINNAFNIDTNTNQKDYVVAKAKALITKANLVEDKLAQKRIKTLSLVFLTQPSRKGKIDILWKAKPSCTSIQVEGDDIIVVVISYANLVTYVSKWVVNFGLPDILVQ</sequence>
<dbReference type="EMBL" id="QJKJ01000280">
    <property type="protein sequence ID" value="RDY13429.1"/>
    <property type="molecule type" value="Genomic_DNA"/>
</dbReference>
<feature type="non-terminal residue" evidence="2">
    <location>
        <position position="1"/>
    </location>
</feature>
<proteinExistence type="predicted"/>
<evidence type="ECO:0000313" key="2">
    <source>
        <dbReference type="EMBL" id="RDY13429.1"/>
    </source>
</evidence>
<accession>A0A371IEF6</accession>
<keyword evidence="3" id="KW-1185">Reference proteome</keyword>
<reference evidence="2" key="1">
    <citation type="submission" date="2018-05" db="EMBL/GenBank/DDBJ databases">
        <title>Draft genome of Mucuna pruriens seed.</title>
        <authorList>
            <person name="Nnadi N.E."/>
            <person name="Vos R."/>
            <person name="Hasami M.H."/>
            <person name="Devisetty U.K."/>
            <person name="Aguiy J.C."/>
        </authorList>
    </citation>
    <scope>NUCLEOTIDE SEQUENCE [LARGE SCALE GENOMIC DNA]</scope>
    <source>
        <strain evidence="2">JCA_2017</strain>
    </source>
</reference>